<accession>X1CPM8</accession>
<dbReference type="InterPro" id="IPR005511">
    <property type="entry name" value="SMP-30"/>
</dbReference>
<evidence type="ECO:0000259" key="2">
    <source>
        <dbReference type="Pfam" id="PF08450"/>
    </source>
</evidence>
<name>X1CPM8_9ZZZZ</name>
<dbReference type="InterPro" id="IPR013658">
    <property type="entry name" value="SGL"/>
</dbReference>
<dbReference type="Gene3D" id="2.120.10.30">
    <property type="entry name" value="TolB, C-terminal domain"/>
    <property type="match status" value="1"/>
</dbReference>
<dbReference type="PRINTS" id="PR01790">
    <property type="entry name" value="SMP30FAMILY"/>
</dbReference>
<proteinExistence type="inferred from homology"/>
<dbReference type="PANTHER" id="PTHR10907">
    <property type="entry name" value="REGUCALCIN"/>
    <property type="match status" value="1"/>
</dbReference>
<comment type="caution">
    <text evidence="3">The sequence shown here is derived from an EMBL/GenBank/DDBJ whole genome shotgun (WGS) entry which is preliminary data.</text>
</comment>
<dbReference type="AlphaFoldDB" id="X1CPM8"/>
<evidence type="ECO:0000256" key="1">
    <source>
        <dbReference type="ARBA" id="ARBA00008853"/>
    </source>
</evidence>
<sequence length="150" mass="16644">MPTKDRLARLYQLHADGELIKLLDGIGISNGMGFTPDRKRMYYTDTSKRAIYVFDYDQNSGIISNQNTFIVVPEGEGAPDGMTVDAEGYLWSARWGGSCLVRYSPDGSEERRIHFPVKKISSVTFGGKDYTDIYVTTAGGNNRREEGASA</sequence>
<feature type="domain" description="SMP-30/Gluconolactonase/LRE-like region" evidence="2">
    <location>
        <begin position="7"/>
        <end position="138"/>
    </location>
</feature>
<dbReference type="GO" id="GO:0004341">
    <property type="term" value="F:gluconolactonase activity"/>
    <property type="evidence" value="ECO:0007669"/>
    <property type="project" value="TreeGrafter"/>
</dbReference>
<dbReference type="SUPFAM" id="SSF63829">
    <property type="entry name" value="Calcium-dependent phosphotriesterase"/>
    <property type="match status" value="1"/>
</dbReference>
<evidence type="ECO:0000313" key="3">
    <source>
        <dbReference type="EMBL" id="GAH10366.1"/>
    </source>
</evidence>
<organism evidence="3">
    <name type="scientific">marine sediment metagenome</name>
    <dbReference type="NCBI Taxonomy" id="412755"/>
    <lineage>
        <taxon>unclassified sequences</taxon>
        <taxon>metagenomes</taxon>
        <taxon>ecological metagenomes</taxon>
    </lineage>
</organism>
<dbReference type="InterPro" id="IPR011042">
    <property type="entry name" value="6-blade_b-propeller_TolB-like"/>
</dbReference>
<dbReference type="EMBL" id="BART01033719">
    <property type="protein sequence ID" value="GAH10366.1"/>
    <property type="molecule type" value="Genomic_DNA"/>
</dbReference>
<dbReference type="PANTHER" id="PTHR10907:SF47">
    <property type="entry name" value="REGUCALCIN"/>
    <property type="match status" value="1"/>
</dbReference>
<comment type="similarity">
    <text evidence="1">Belongs to the SMP-30/CGR1 family.</text>
</comment>
<dbReference type="GO" id="GO:0019853">
    <property type="term" value="P:L-ascorbic acid biosynthetic process"/>
    <property type="evidence" value="ECO:0007669"/>
    <property type="project" value="TreeGrafter"/>
</dbReference>
<protein>
    <recommendedName>
        <fullName evidence="2">SMP-30/Gluconolactonase/LRE-like region domain-containing protein</fullName>
    </recommendedName>
</protein>
<dbReference type="Pfam" id="PF08450">
    <property type="entry name" value="SGL"/>
    <property type="match status" value="1"/>
</dbReference>
<dbReference type="GO" id="GO:0005509">
    <property type="term" value="F:calcium ion binding"/>
    <property type="evidence" value="ECO:0007669"/>
    <property type="project" value="TreeGrafter"/>
</dbReference>
<gene>
    <name evidence="3" type="ORF">S01H4_57843</name>
</gene>
<feature type="non-terminal residue" evidence="3">
    <location>
        <position position="150"/>
    </location>
</feature>
<reference evidence="3" key="1">
    <citation type="journal article" date="2014" name="Front. Microbiol.">
        <title>High frequency of phylogenetically diverse reductive dehalogenase-homologous genes in deep subseafloor sedimentary metagenomes.</title>
        <authorList>
            <person name="Kawai M."/>
            <person name="Futagami T."/>
            <person name="Toyoda A."/>
            <person name="Takaki Y."/>
            <person name="Nishi S."/>
            <person name="Hori S."/>
            <person name="Arai W."/>
            <person name="Tsubouchi T."/>
            <person name="Morono Y."/>
            <person name="Uchiyama I."/>
            <person name="Ito T."/>
            <person name="Fujiyama A."/>
            <person name="Inagaki F."/>
            <person name="Takami H."/>
        </authorList>
    </citation>
    <scope>NUCLEOTIDE SEQUENCE</scope>
    <source>
        <strain evidence="3">Expedition CK06-06</strain>
    </source>
</reference>